<comment type="caution">
    <text evidence="2">The sequence shown here is derived from an EMBL/GenBank/DDBJ whole genome shotgun (WGS) entry which is preliminary data.</text>
</comment>
<evidence type="ECO:0000313" key="2">
    <source>
        <dbReference type="EMBL" id="KAJ8782773.1"/>
    </source>
</evidence>
<evidence type="ECO:0000313" key="3">
    <source>
        <dbReference type="Proteomes" id="UP001159641"/>
    </source>
</evidence>
<dbReference type="SUPFAM" id="SSF64593">
    <property type="entry name" value="Intermediate filament protein, coiled coil region"/>
    <property type="match status" value="1"/>
</dbReference>
<accession>A0AB34GU18</accession>
<gene>
    <name evidence="2" type="ORF">J1605_009855</name>
</gene>
<feature type="region of interest" description="Disordered" evidence="1">
    <location>
        <begin position="1"/>
        <end position="20"/>
    </location>
</feature>
<feature type="region of interest" description="Disordered" evidence="1">
    <location>
        <begin position="29"/>
        <end position="65"/>
    </location>
</feature>
<keyword evidence="3" id="KW-1185">Reference proteome</keyword>
<sequence length="157" mass="17463">MRHFRQCGPPLLPLPSNPQPQIAATSRLRSFPAPPAAHPRAAGLGGRFKGMEEEELPPGPANRASCRAEGSYCARLARIRPQIGALEEQLHQVRTETEGQKLQYKQLLRSPWKRKLGPTVSSSVEMMELASLEVTSRKIMDLEMWETKPTIRPSLSG</sequence>
<organism evidence="2 3">
    <name type="scientific">Eschrichtius robustus</name>
    <name type="common">California gray whale</name>
    <name type="synonym">Eschrichtius gibbosus</name>
    <dbReference type="NCBI Taxonomy" id="9764"/>
    <lineage>
        <taxon>Eukaryota</taxon>
        <taxon>Metazoa</taxon>
        <taxon>Chordata</taxon>
        <taxon>Craniata</taxon>
        <taxon>Vertebrata</taxon>
        <taxon>Euteleostomi</taxon>
        <taxon>Mammalia</taxon>
        <taxon>Eutheria</taxon>
        <taxon>Laurasiatheria</taxon>
        <taxon>Artiodactyla</taxon>
        <taxon>Whippomorpha</taxon>
        <taxon>Cetacea</taxon>
        <taxon>Mysticeti</taxon>
        <taxon>Eschrichtiidae</taxon>
        <taxon>Eschrichtius</taxon>
    </lineage>
</organism>
<dbReference type="AlphaFoldDB" id="A0AB34GU18"/>
<evidence type="ECO:0000256" key="1">
    <source>
        <dbReference type="SAM" id="MobiDB-lite"/>
    </source>
</evidence>
<dbReference type="Proteomes" id="UP001159641">
    <property type="component" value="Unassembled WGS sequence"/>
</dbReference>
<name>A0AB34GU18_ESCRO</name>
<dbReference type="EMBL" id="JAIQCJ010002090">
    <property type="protein sequence ID" value="KAJ8782773.1"/>
    <property type="molecule type" value="Genomic_DNA"/>
</dbReference>
<reference evidence="2 3" key="1">
    <citation type="submission" date="2022-11" db="EMBL/GenBank/DDBJ databases">
        <title>Whole genome sequence of Eschrichtius robustus ER-17-0199.</title>
        <authorList>
            <person name="Bruniche-Olsen A."/>
            <person name="Black A.N."/>
            <person name="Fields C.J."/>
            <person name="Walden K."/>
            <person name="Dewoody J.A."/>
        </authorList>
    </citation>
    <scope>NUCLEOTIDE SEQUENCE [LARGE SCALE GENOMIC DNA]</scope>
    <source>
        <strain evidence="2">ER-17-0199</strain>
        <tissue evidence="2">Blubber</tissue>
    </source>
</reference>
<protein>
    <submittedName>
        <fullName evidence="2">Uncharacterized protein</fullName>
    </submittedName>
</protein>
<proteinExistence type="predicted"/>